<evidence type="ECO:0000256" key="5">
    <source>
        <dbReference type="ARBA" id="ARBA00023136"/>
    </source>
</evidence>
<dbReference type="OrthoDB" id="369625at2"/>
<gene>
    <name evidence="7" type="ORF">B4O97_00900</name>
</gene>
<evidence type="ECO:0000256" key="6">
    <source>
        <dbReference type="SAM" id="Phobius"/>
    </source>
</evidence>
<sequence length="352" mass="38441">MENRTILLLILTGALILFAYITRFFFVPIVVALTIANLFYPLHERIVRSLKGRRGAASFFTTFLIFLVVAVPVYLVAQLLVVQALDLYSFLRAYLKDPGIEGLIGQIKGLTILQRFDLPRVDWASVASRSLSQTASFVSDLINRTSAGILSGIADTFVIFFSLFFFFKDGPTMLEGLKTALPLEPRHVERLAGEFRRTSKAAVSATVIIGLIQGFIGSLTFLFVGIKAWLLWGVIMTILSIVPLVGSYLIMVPGALILLAQGRVWAAVFVLFMASAVSYGADYLLRPRLVGRDARLHDLLVFVASLGGLAVFGLMGFIVGPVVASVLVAMLNIFKEGFELPGLEDGAVGEEE</sequence>
<name>A0A1Y1S339_9SPIO</name>
<dbReference type="AlphaFoldDB" id="A0A1Y1S339"/>
<dbReference type="STRING" id="1963862.B4O97_00900"/>
<evidence type="ECO:0000256" key="1">
    <source>
        <dbReference type="ARBA" id="ARBA00004141"/>
    </source>
</evidence>
<evidence type="ECO:0000256" key="4">
    <source>
        <dbReference type="ARBA" id="ARBA00022989"/>
    </source>
</evidence>
<comment type="subcellular location">
    <subcellularLocation>
        <location evidence="1">Membrane</location>
        <topology evidence="1">Multi-pass membrane protein</topology>
    </subcellularLocation>
</comment>
<dbReference type="EMBL" id="MWQY01000001">
    <property type="protein sequence ID" value="ORC38347.1"/>
    <property type="molecule type" value="Genomic_DNA"/>
</dbReference>
<keyword evidence="4 6" id="KW-1133">Transmembrane helix</keyword>
<dbReference type="PANTHER" id="PTHR21716">
    <property type="entry name" value="TRANSMEMBRANE PROTEIN"/>
    <property type="match status" value="1"/>
</dbReference>
<dbReference type="GO" id="GO:0016020">
    <property type="term" value="C:membrane"/>
    <property type="evidence" value="ECO:0007669"/>
    <property type="project" value="UniProtKB-SubCell"/>
</dbReference>
<dbReference type="RefSeq" id="WP_083047386.1">
    <property type="nucleotide sequence ID" value="NZ_MWQY01000001.1"/>
</dbReference>
<evidence type="ECO:0008006" key="9">
    <source>
        <dbReference type="Google" id="ProtNLM"/>
    </source>
</evidence>
<evidence type="ECO:0000256" key="2">
    <source>
        <dbReference type="ARBA" id="ARBA00009773"/>
    </source>
</evidence>
<dbReference type="Pfam" id="PF01594">
    <property type="entry name" value="AI-2E_transport"/>
    <property type="match status" value="1"/>
</dbReference>
<comment type="caution">
    <text evidence="7">The sequence shown here is derived from an EMBL/GenBank/DDBJ whole genome shotgun (WGS) entry which is preliminary data.</text>
</comment>
<organism evidence="7 8">
    <name type="scientific">Marispirochaeta aestuarii</name>
    <dbReference type="NCBI Taxonomy" id="1963862"/>
    <lineage>
        <taxon>Bacteria</taxon>
        <taxon>Pseudomonadati</taxon>
        <taxon>Spirochaetota</taxon>
        <taxon>Spirochaetia</taxon>
        <taxon>Spirochaetales</taxon>
        <taxon>Spirochaetaceae</taxon>
        <taxon>Marispirochaeta</taxon>
    </lineage>
</organism>
<reference evidence="7 8" key="1">
    <citation type="submission" date="2017-03" db="EMBL/GenBank/DDBJ databases">
        <title>Draft Genome sequence of Marispirochaeta sp. strain JC444.</title>
        <authorList>
            <person name="Shivani Y."/>
            <person name="Subhash Y."/>
            <person name="Sasikala C."/>
            <person name="Ramana C."/>
        </authorList>
    </citation>
    <scope>NUCLEOTIDE SEQUENCE [LARGE SCALE GENOMIC DNA]</scope>
    <source>
        <strain evidence="7 8">JC444</strain>
    </source>
</reference>
<feature type="transmembrane region" description="Helical" evidence="6">
    <location>
        <begin position="264"/>
        <end position="281"/>
    </location>
</feature>
<dbReference type="Proteomes" id="UP000192343">
    <property type="component" value="Unassembled WGS sequence"/>
</dbReference>
<dbReference type="PANTHER" id="PTHR21716:SF4">
    <property type="entry name" value="TRANSMEMBRANE PROTEIN 245"/>
    <property type="match status" value="1"/>
</dbReference>
<keyword evidence="3 6" id="KW-0812">Transmembrane</keyword>
<evidence type="ECO:0000313" key="8">
    <source>
        <dbReference type="Proteomes" id="UP000192343"/>
    </source>
</evidence>
<feature type="transmembrane region" description="Helical" evidence="6">
    <location>
        <begin position="59"/>
        <end position="81"/>
    </location>
</feature>
<accession>A0A1Y1S339</accession>
<feature type="transmembrane region" description="Helical" evidence="6">
    <location>
        <begin position="6"/>
        <end position="39"/>
    </location>
</feature>
<feature type="transmembrane region" description="Helical" evidence="6">
    <location>
        <begin position="201"/>
        <end position="223"/>
    </location>
</feature>
<feature type="transmembrane region" description="Helical" evidence="6">
    <location>
        <begin position="229"/>
        <end position="252"/>
    </location>
</feature>
<keyword evidence="8" id="KW-1185">Reference proteome</keyword>
<comment type="similarity">
    <text evidence="2">Belongs to the autoinducer-2 exporter (AI-2E) (TC 2.A.86) family.</text>
</comment>
<feature type="transmembrane region" description="Helical" evidence="6">
    <location>
        <begin position="147"/>
        <end position="167"/>
    </location>
</feature>
<protein>
    <recommendedName>
        <fullName evidence="9">AI-2E family transporter</fullName>
    </recommendedName>
</protein>
<evidence type="ECO:0000256" key="3">
    <source>
        <dbReference type="ARBA" id="ARBA00022692"/>
    </source>
</evidence>
<dbReference type="InterPro" id="IPR002549">
    <property type="entry name" value="AI-2E-like"/>
</dbReference>
<proteinExistence type="inferred from homology"/>
<keyword evidence="5 6" id="KW-0472">Membrane</keyword>
<feature type="transmembrane region" description="Helical" evidence="6">
    <location>
        <begin position="301"/>
        <end position="334"/>
    </location>
</feature>
<evidence type="ECO:0000313" key="7">
    <source>
        <dbReference type="EMBL" id="ORC38347.1"/>
    </source>
</evidence>